<dbReference type="AlphaFoldDB" id="A0A914Z7S8"/>
<feature type="region of interest" description="Disordered" evidence="15">
    <location>
        <begin position="261"/>
        <end position="280"/>
    </location>
</feature>
<dbReference type="EC" id="7.2.2.10" evidence="2"/>
<proteinExistence type="predicted"/>
<dbReference type="Pfam" id="PF00122">
    <property type="entry name" value="E1-E2_ATPase"/>
    <property type="match status" value="1"/>
</dbReference>
<evidence type="ECO:0000256" key="14">
    <source>
        <dbReference type="ARBA" id="ARBA00023136"/>
    </source>
</evidence>
<dbReference type="GO" id="GO:0012505">
    <property type="term" value="C:endomembrane system"/>
    <property type="evidence" value="ECO:0007669"/>
    <property type="project" value="UniProtKB-SubCell"/>
</dbReference>
<evidence type="ECO:0000256" key="8">
    <source>
        <dbReference type="ARBA" id="ARBA00022837"/>
    </source>
</evidence>
<dbReference type="FunFam" id="2.70.150.10:FF:000001">
    <property type="entry name" value="Calcium-transporting ATPase"/>
    <property type="match status" value="1"/>
</dbReference>
<dbReference type="GO" id="GO:0005524">
    <property type="term" value="F:ATP binding"/>
    <property type="evidence" value="ECO:0007669"/>
    <property type="project" value="UniProtKB-KW"/>
</dbReference>
<feature type="compositionally biased region" description="Basic and acidic residues" evidence="15">
    <location>
        <begin position="263"/>
        <end position="273"/>
    </location>
</feature>
<evidence type="ECO:0000313" key="19">
    <source>
        <dbReference type="WBParaSite" id="PSU_v2.g6303.t1"/>
    </source>
</evidence>
<keyword evidence="9" id="KW-0067">ATP-binding</keyword>
<dbReference type="FunFam" id="1.20.1110.10:FF:000002">
    <property type="entry name" value="Calcium-transporting ATPase"/>
    <property type="match status" value="1"/>
</dbReference>
<evidence type="ECO:0000256" key="6">
    <source>
        <dbReference type="ARBA" id="ARBA00022723"/>
    </source>
</evidence>
<organism evidence="18 19">
    <name type="scientific">Panagrolaimus superbus</name>
    <dbReference type="NCBI Taxonomy" id="310955"/>
    <lineage>
        <taxon>Eukaryota</taxon>
        <taxon>Metazoa</taxon>
        <taxon>Ecdysozoa</taxon>
        <taxon>Nematoda</taxon>
        <taxon>Chromadorea</taxon>
        <taxon>Rhabditida</taxon>
        <taxon>Tylenchina</taxon>
        <taxon>Panagrolaimomorpha</taxon>
        <taxon>Panagrolaimoidea</taxon>
        <taxon>Panagrolaimidae</taxon>
        <taxon>Panagrolaimus</taxon>
    </lineage>
</organism>
<dbReference type="InterPro" id="IPR023298">
    <property type="entry name" value="ATPase_P-typ_TM_dom_sf"/>
</dbReference>
<evidence type="ECO:0000256" key="15">
    <source>
        <dbReference type="SAM" id="MobiDB-lite"/>
    </source>
</evidence>
<dbReference type="WBParaSite" id="PSU_v2.g6303.t1">
    <property type="protein sequence ID" value="PSU_v2.g6303.t1"/>
    <property type="gene ID" value="PSU_v2.g6303"/>
</dbReference>
<dbReference type="GO" id="GO:0005388">
    <property type="term" value="F:P-type calcium transporter activity"/>
    <property type="evidence" value="ECO:0007669"/>
    <property type="project" value="UniProtKB-EC"/>
</dbReference>
<evidence type="ECO:0000256" key="13">
    <source>
        <dbReference type="ARBA" id="ARBA00023065"/>
    </source>
</evidence>
<keyword evidence="13" id="KW-0406">Ion transport</keyword>
<dbReference type="InterPro" id="IPR008250">
    <property type="entry name" value="ATPase_P-typ_transduc_dom_A_sf"/>
</dbReference>
<keyword evidence="10" id="KW-0460">Magnesium</keyword>
<feature type="transmembrane region" description="Helical" evidence="16">
    <location>
        <begin position="297"/>
        <end position="323"/>
    </location>
</feature>
<sequence length="370" mass="40578">MEEVSVDELKKLMAFGKQEGKEMINSKFGGVEALCKKLNTDPQNGISDGEEGLKQRRDKYGVNKIPLPPMKSFFILVWEALQSFTLIILLISAIISLGLSFYNPPQEDDDSEHASGWIEGAAILISVVVVVLVTALNDYTKERQFRGLQSKIKTEQKFAVIRDGLQIQIPLDELVVGDIAQIKYGDLLPVDGIIVQSNDLKIDESSLTGESDLIKKSVEDDPILLSGTNVMEGSGRMLVTAVGIHSQTGIIMTLLGAGESNDEDKNNETDGTNKKSKRTKKEKSVLQAKLEKLAIQIGYGGSIFALNTILIVCLRFCLSHYIFEGNSFRLSDLQHFISFFIIGITVLVVAVPEGLPLAVTISLAYSVKKV</sequence>
<dbReference type="GO" id="GO:0051480">
    <property type="term" value="P:regulation of cytosolic calcium ion concentration"/>
    <property type="evidence" value="ECO:0007669"/>
    <property type="project" value="TreeGrafter"/>
</dbReference>
<dbReference type="PANTHER" id="PTHR24093">
    <property type="entry name" value="CATION TRANSPORTING ATPASE"/>
    <property type="match status" value="1"/>
</dbReference>
<keyword evidence="7" id="KW-0547">Nucleotide-binding</keyword>
<evidence type="ECO:0000256" key="3">
    <source>
        <dbReference type="ARBA" id="ARBA00022448"/>
    </source>
</evidence>
<evidence type="ECO:0000256" key="12">
    <source>
        <dbReference type="ARBA" id="ARBA00022989"/>
    </source>
</evidence>
<dbReference type="GO" id="GO:0016887">
    <property type="term" value="F:ATP hydrolysis activity"/>
    <property type="evidence" value="ECO:0007669"/>
    <property type="project" value="InterPro"/>
</dbReference>
<feature type="transmembrane region" description="Helical" evidence="16">
    <location>
        <begin position="335"/>
        <end position="365"/>
    </location>
</feature>
<dbReference type="Pfam" id="PF00690">
    <property type="entry name" value="Cation_ATPase_N"/>
    <property type="match status" value="1"/>
</dbReference>
<keyword evidence="5 16" id="KW-0812">Transmembrane</keyword>
<evidence type="ECO:0000313" key="18">
    <source>
        <dbReference type="Proteomes" id="UP000887577"/>
    </source>
</evidence>
<dbReference type="Gene3D" id="1.20.1110.10">
    <property type="entry name" value="Calcium-transporting ATPase, transmembrane domain"/>
    <property type="match status" value="1"/>
</dbReference>
<keyword evidence="6" id="KW-0479">Metal-binding</keyword>
<evidence type="ECO:0000256" key="11">
    <source>
        <dbReference type="ARBA" id="ARBA00022967"/>
    </source>
</evidence>
<evidence type="ECO:0000256" key="10">
    <source>
        <dbReference type="ARBA" id="ARBA00022842"/>
    </source>
</evidence>
<evidence type="ECO:0000256" key="7">
    <source>
        <dbReference type="ARBA" id="ARBA00022741"/>
    </source>
</evidence>
<feature type="domain" description="Cation-transporting P-type ATPase N-terminal" evidence="17">
    <location>
        <begin position="27"/>
        <end position="101"/>
    </location>
</feature>
<evidence type="ECO:0000256" key="5">
    <source>
        <dbReference type="ARBA" id="ARBA00022692"/>
    </source>
</evidence>
<keyword evidence="8" id="KW-0106">Calcium</keyword>
<reference evidence="19" key="1">
    <citation type="submission" date="2022-11" db="UniProtKB">
        <authorList>
            <consortium name="WormBaseParasite"/>
        </authorList>
    </citation>
    <scope>IDENTIFICATION</scope>
</reference>
<dbReference type="InterPro" id="IPR059000">
    <property type="entry name" value="ATPase_P-type_domA"/>
</dbReference>
<feature type="transmembrane region" description="Helical" evidence="16">
    <location>
        <begin position="73"/>
        <end position="102"/>
    </location>
</feature>
<evidence type="ECO:0000256" key="1">
    <source>
        <dbReference type="ARBA" id="ARBA00004127"/>
    </source>
</evidence>
<evidence type="ECO:0000256" key="9">
    <source>
        <dbReference type="ARBA" id="ARBA00022840"/>
    </source>
</evidence>
<name>A0A914Z7S8_9BILA</name>
<dbReference type="Gene3D" id="2.70.150.10">
    <property type="entry name" value="Calcium-transporting ATPase, cytoplasmic transduction domain A"/>
    <property type="match status" value="1"/>
</dbReference>
<dbReference type="InterPro" id="IPR004014">
    <property type="entry name" value="ATPase_P-typ_cation-transptr_N"/>
</dbReference>
<keyword evidence="14 16" id="KW-0472">Membrane</keyword>
<dbReference type="NCBIfam" id="TIGR01494">
    <property type="entry name" value="ATPase_P-type"/>
    <property type="match status" value="1"/>
</dbReference>
<evidence type="ECO:0000259" key="17">
    <source>
        <dbReference type="SMART" id="SM00831"/>
    </source>
</evidence>
<keyword evidence="3" id="KW-0813">Transport</keyword>
<keyword evidence="4" id="KW-0109">Calcium transport</keyword>
<dbReference type="SUPFAM" id="SSF81665">
    <property type="entry name" value="Calcium ATPase, transmembrane domain M"/>
    <property type="match status" value="1"/>
</dbReference>
<accession>A0A914Z7S8</accession>
<keyword evidence="11" id="KW-1278">Translocase</keyword>
<dbReference type="Proteomes" id="UP000887577">
    <property type="component" value="Unplaced"/>
</dbReference>
<evidence type="ECO:0000256" key="16">
    <source>
        <dbReference type="SAM" id="Phobius"/>
    </source>
</evidence>
<dbReference type="GO" id="GO:0005886">
    <property type="term" value="C:plasma membrane"/>
    <property type="evidence" value="ECO:0007669"/>
    <property type="project" value="TreeGrafter"/>
</dbReference>
<dbReference type="SMART" id="SM00831">
    <property type="entry name" value="Cation_ATPase_N"/>
    <property type="match status" value="1"/>
</dbReference>
<protein>
    <recommendedName>
        <fullName evidence="2">P-type Ca(2+) transporter</fullName>
        <ecNumber evidence="2">7.2.2.10</ecNumber>
    </recommendedName>
</protein>
<dbReference type="InterPro" id="IPR001757">
    <property type="entry name" value="P_typ_ATPase"/>
</dbReference>
<keyword evidence="12 16" id="KW-1133">Transmembrane helix</keyword>
<evidence type="ECO:0000256" key="2">
    <source>
        <dbReference type="ARBA" id="ARBA00012790"/>
    </source>
</evidence>
<dbReference type="PANTHER" id="PTHR24093:SF369">
    <property type="entry name" value="CALCIUM-TRANSPORTING ATPASE"/>
    <property type="match status" value="1"/>
</dbReference>
<evidence type="ECO:0000256" key="4">
    <source>
        <dbReference type="ARBA" id="ARBA00022568"/>
    </source>
</evidence>
<feature type="transmembrane region" description="Helical" evidence="16">
    <location>
        <begin position="114"/>
        <end position="136"/>
    </location>
</feature>
<dbReference type="GO" id="GO:0046872">
    <property type="term" value="F:metal ion binding"/>
    <property type="evidence" value="ECO:0007669"/>
    <property type="project" value="UniProtKB-KW"/>
</dbReference>
<keyword evidence="18" id="KW-1185">Reference proteome</keyword>
<dbReference type="SUPFAM" id="SSF81653">
    <property type="entry name" value="Calcium ATPase, transduction domain A"/>
    <property type="match status" value="1"/>
</dbReference>
<comment type="subcellular location">
    <subcellularLocation>
        <location evidence="1">Endomembrane system</location>
        <topology evidence="1">Multi-pass membrane protein</topology>
    </subcellularLocation>
</comment>